<keyword evidence="2" id="KW-0812">Transmembrane</keyword>
<keyword evidence="4" id="KW-1185">Reference proteome</keyword>
<evidence type="ECO:0000256" key="1">
    <source>
        <dbReference type="SAM" id="MobiDB-lite"/>
    </source>
</evidence>
<evidence type="ECO:0000256" key="2">
    <source>
        <dbReference type="SAM" id="Phobius"/>
    </source>
</evidence>
<evidence type="ECO:0000313" key="3">
    <source>
        <dbReference type="EMBL" id="ACE05509.1"/>
    </source>
</evidence>
<dbReference type="STRING" id="452471.Aasi_0056"/>
<dbReference type="KEGG" id="aas:Aasi_0056"/>
<keyword evidence="2" id="KW-0472">Membrane</keyword>
<feature type="region of interest" description="Disordered" evidence="1">
    <location>
        <begin position="1"/>
        <end position="22"/>
    </location>
</feature>
<organism evidence="3 4">
    <name type="scientific">Amoebophilus asiaticus (strain 5a2)</name>
    <dbReference type="NCBI Taxonomy" id="452471"/>
    <lineage>
        <taxon>Bacteria</taxon>
        <taxon>Pseudomonadati</taxon>
        <taxon>Bacteroidota</taxon>
        <taxon>Cytophagia</taxon>
        <taxon>Cytophagales</taxon>
        <taxon>Amoebophilaceae</taxon>
        <taxon>Candidatus Amoebophilus</taxon>
    </lineage>
</organism>
<gene>
    <name evidence="3" type="ordered locus">Aasi_0056</name>
</gene>
<sequence>MAVDTNNKPQSENNNDFGLPKAEFKPIESTGNSQWLKTTIIIAGIVLIIGVGIVFWLFQRPSSNTKNDFMSNTLENQQMEEEETEDVMFNTNTVDVTKTTTVESTKPKIEIKENKDTVIAKKSQEAATKKGQPADSDDAALAELDKISDSFIAKPERKPSSFIEQLRAGEFDHKNVEKEEINEEEPPIMTINAPKGLYYVIVASHIDMDLAMDYAQKIVQHGTHVKLITPTKDHYFVRVAVAQEKTFEEATHKAEGLRTSYGESVWVMKY</sequence>
<reference evidence="3 4" key="1">
    <citation type="journal article" date="2010" name="J. Bacteriol.">
        <title>The genome of the amoeba symbiont 'Candidatus Amoebophilus asiaticus' reveals common mechanisms for host cell interaction among amoeba-associated bacteria.</title>
        <authorList>
            <person name="Schmitz-Esser S."/>
            <person name="Tischler P."/>
            <person name="Arnold R."/>
            <person name="Montanaro J."/>
            <person name="Wagner M."/>
            <person name="Rattei T."/>
            <person name="Horn M."/>
        </authorList>
    </citation>
    <scope>NUCLEOTIDE SEQUENCE [LARGE SCALE GENOMIC DNA]</scope>
    <source>
        <strain evidence="3 4">5a2</strain>
    </source>
</reference>
<accession>B3EU90</accession>
<dbReference type="HOGENOM" id="CLU_1029110_0_0_10"/>
<evidence type="ECO:0000313" key="4">
    <source>
        <dbReference type="Proteomes" id="UP000001227"/>
    </source>
</evidence>
<feature type="transmembrane region" description="Helical" evidence="2">
    <location>
        <begin position="35"/>
        <end position="58"/>
    </location>
</feature>
<dbReference type="EMBL" id="CP001102">
    <property type="protein sequence ID" value="ACE05509.1"/>
    <property type="molecule type" value="Genomic_DNA"/>
</dbReference>
<keyword evidence="2" id="KW-1133">Transmembrane helix</keyword>
<dbReference type="RefSeq" id="WP_012472281.1">
    <property type="nucleotide sequence ID" value="NC_010830.1"/>
</dbReference>
<evidence type="ECO:0008006" key="5">
    <source>
        <dbReference type="Google" id="ProtNLM"/>
    </source>
</evidence>
<dbReference type="Proteomes" id="UP000001227">
    <property type="component" value="Chromosome"/>
</dbReference>
<dbReference type="AlphaFoldDB" id="B3EU90"/>
<name>B3EU90_AMOA5</name>
<proteinExistence type="predicted"/>
<dbReference type="OrthoDB" id="982063at2"/>
<feature type="compositionally biased region" description="Polar residues" evidence="1">
    <location>
        <begin position="1"/>
        <end position="16"/>
    </location>
</feature>
<protein>
    <recommendedName>
        <fullName evidence="5">SPOR domain-containing protein</fullName>
    </recommendedName>
</protein>